<sequence length="207" mass="22822">MDLFPTDQEPRVLVDDAEGGIRYWPQAVDAATAQAWFEALRAHARWEAQQRPMYDRVVAVPRLLASYRLDAVPAGLPLHEMLACVQARVPAPYNTAGLNLYRDGRDSVAMHHDKLHTLVPGQPIALLSLGAPRRMNIRAKSGGRAFGLELAPGSLLSMSHASQLTHEHGIPKSARVAGERISVVFRVRPAERMAAGLYGAHWQGRRD</sequence>
<dbReference type="PANTHER" id="PTHR31212">
    <property type="entry name" value="ALPHA-KETOGLUTARATE-DEPENDENT DIOXYGENASE ALKB HOMOLOG 3"/>
    <property type="match status" value="1"/>
</dbReference>
<proteinExistence type="predicted"/>
<evidence type="ECO:0000313" key="2">
    <source>
        <dbReference type="EMBL" id="GHH57493.1"/>
    </source>
</evidence>
<dbReference type="AlphaFoldDB" id="A0A919KJD4"/>
<dbReference type="SUPFAM" id="SSF51197">
    <property type="entry name" value="Clavaminate synthase-like"/>
    <property type="match status" value="1"/>
</dbReference>
<keyword evidence="2" id="KW-0223">Dioxygenase</keyword>
<dbReference type="InterPro" id="IPR037151">
    <property type="entry name" value="AlkB-like_sf"/>
</dbReference>
<accession>A0A919KJD4</accession>
<keyword evidence="3" id="KW-1185">Reference proteome</keyword>
<keyword evidence="2" id="KW-0560">Oxidoreductase</keyword>
<dbReference type="EMBL" id="BNBA01000025">
    <property type="protein sequence ID" value="GHH57493.1"/>
    <property type="molecule type" value="Genomic_DNA"/>
</dbReference>
<dbReference type="PANTHER" id="PTHR31212:SF4">
    <property type="entry name" value="ALPHA-KETOGLUTARATE-DEPENDENT DIOXYGENASE ALKB HOMOLOG 3"/>
    <property type="match status" value="1"/>
</dbReference>
<dbReference type="InterPro" id="IPR005123">
    <property type="entry name" value="Oxoglu/Fe-dep_dioxygenase_dom"/>
</dbReference>
<organism evidence="2 3">
    <name type="scientific">Xanthomonas boreopolis</name>
    <dbReference type="NCBI Taxonomy" id="86183"/>
    <lineage>
        <taxon>Bacteria</taxon>
        <taxon>Pseudomonadati</taxon>
        <taxon>Pseudomonadota</taxon>
        <taxon>Gammaproteobacteria</taxon>
        <taxon>Lysobacterales</taxon>
        <taxon>Lysobacteraceae</taxon>
        <taxon>Xanthomonas</taxon>
    </lineage>
</organism>
<dbReference type="InterPro" id="IPR027450">
    <property type="entry name" value="AlkB-like"/>
</dbReference>
<dbReference type="PROSITE" id="PS51471">
    <property type="entry name" value="FE2OG_OXY"/>
    <property type="match status" value="1"/>
</dbReference>
<reference evidence="2" key="2">
    <citation type="submission" date="2020-09" db="EMBL/GenBank/DDBJ databases">
        <authorList>
            <person name="Sun Q."/>
            <person name="Ohkuma M."/>
        </authorList>
    </citation>
    <scope>NUCLEOTIDE SEQUENCE</scope>
    <source>
        <strain evidence="2">JCM 13306</strain>
    </source>
</reference>
<feature type="domain" description="Fe2OG dioxygenase" evidence="1">
    <location>
        <begin position="92"/>
        <end position="189"/>
    </location>
</feature>
<dbReference type="RefSeq" id="WP_434029683.1">
    <property type="nucleotide sequence ID" value="NZ_BNBA01000025.1"/>
</dbReference>
<name>A0A919KJD4_9XANT</name>
<comment type="caution">
    <text evidence="2">The sequence shown here is derived from an EMBL/GenBank/DDBJ whole genome shotgun (WGS) entry which is preliminary data.</text>
</comment>
<protein>
    <submittedName>
        <fullName evidence="2">Alpha-ketoglutarate-dependent dioxygenase AlkB</fullName>
    </submittedName>
</protein>
<gene>
    <name evidence="2" type="ORF">GCM10009090_28720</name>
</gene>
<evidence type="ECO:0000313" key="3">
    <source>
        <dbReference type="Proteomes" id="UP000623958"/>
    </source>
</evidence>
<dbReference type="Gene3D" id="2.60.120.590">
    <property type="entry name" value="Alpha-ketoglutarate-dependent dioxygenase AlkB-like"/>
    <property type="match status" value="1"/>
</dbReference>
<dbReference type="GO" id="GO:0006307">
    <property type="term" value="P:DNA alkylation repair"/>
    <property type="evidence" value="ECO:0007669"/>
    <property type="project" value="InterPro"/>
</dbReference>
<reference evidence="2" key="1">
    <citation type="journal article" date="2014" name="Int. J. Syst. Evol. Microbiol.">
        <title>Complete genome sequence of Corynebacterium casei LMG S-19264T (=DSM 44701T), isolated from a smear-ripened cheese.</title>
        <authorList>
            <consortium name="US DOE Joint Genome Institute (JGI-PGF)"/>
            <person name="Walter F."/>
            <person name="Albersmeier A."/>
            <person name="Kalinowski J."/>
            <person name="Ruckert C."/>
        </authorList>
    </citation>
    <scope>NUCLEOTIDE SEQUENCE</scope>
    <source>
        <strain evidence="2">JCM 13306</strain>
    </source>
</reference>
<evidence type="ECO:0000259" key="1">
    <source>
        <dbReference type="PROSITE" id="PS51471"/>
    </source>
</evidence>
<dbReference type="Proteomes" id="UP000623958">
    <property type="component" value="Unassembled WGS sequence"/>
</dbReference>
<dbReference type="Pfam" id="PF13532">
    <property type="entry name" value="2OG-FeII_Oxy_2"/>
    <property type="match status" value="1"/>
</dbReference>
<dbReference type="GO" id="GO:0051213">
    <property type="term" value="F:dioxygenase activity"/>
    <property type="evidence" value="ECO:0007669"/>
    <property type="project" value="UniProtKB-KW"/>
</dbReference>
<dbReference type="InterPro" id="IPR032854">
    <property type="entry name" value="ALKBH3"/>
</dbReference>